<evidence type="ECO:0000313" key="5">
    <source>
        <dbReference type="EMBL" id="MST75761.1"/>
    </source>
</evidence>
<reference evidence="5 6" key="1">
    <citation type="submission" date="2019-08" db="EMBL/GenBank/DDBJ databases">
        <title>In-depth cultivation of the pig gut microbiome towards novel bacterial diversity and tailored functional studies.</title>
        <authorList>
            <person name="Wylensek D."/>
            <person name="Hitch T.C.A."/>
            <person name="Clavel T."/>
        </authorList>
    </citation>
    <scope>NUCLEOTIDE SEQUENCE [LARGE SCALE GENOMIC DNA]</scope>
    <source>
        <strain evidence="5 6">MUC/MUC-530-WT-4D</strain>
    </source>
</reference>
<feature type="domain" description="Hemerythrin-like" evidence="4">
    <location>
        <begin position="151"/>
        <end position="267"/>
    </location>
</feature>
<dbReference type="Pfam" id="PF01814">
    <property type="entry name" value="Hemerythrin"/>
    <property type="match status" value="2"/>
</dbReference>
<dbReference type="NCBIfam" id="TIGR02481">
    <property type="entry name" value="hemeryth_dom"/>
    <property type="match status" value="2"/>
</dbReference>
<dbReference type="SUPFAM" id="SSF47188">
    <property type="entry name" value="Hemerythrin-like"/>
    <property type="match status" value="2"/>
</dbReference>
<proteinExistence type="inferred from homology"/>
<dbReference type="NCBIfam" id="NF033749">
    <property type="entry name" value="bact_hemeryth"/>
    <property type="match status" value="1"/>
</dbReference>
<accession>A0A6L5YVM9</accession>
<sequence>MIQFTDDCKIGVERIDNEHAHLFSLLNDAYELLQNTEEDYSAKVQALLLELQAYAATHFKHEEDYMIEIRDPELISQRIQHKHFKDKLAEYDFSSIDVSTQRETLLELIDFITKWLYKHILGSDIQIGQFEPMEEWMTQENVFAFTDEYRTGIEMVDLEHEQLFHIIDKANTLVESYNPEFGYDNVMELLNELKEYTEMHFHDEEEYMESIHYDGLAAQQNAHNAFIEKLGSINQLQLDEDPEKYLHDLIDFLTKWLIQHILRMDKQIPVK</sequence>
<dbReference type="Proteomes" id="UP000474024">
    <property type="component" value="Unassembled WGS sequence"/>
</dbReference>
<dbReference type="AlphaFoldDB" id="A0A6L5YVM9"/>
<dbReference type="InterPro" id="IPR035938">
    <property type="entry name" value="Hemerythrin-like_sf"/>
</dbReference>
<dbReference type="PANTHER" id="PTHR37164:SF1">
    <property type="entry name" value="BACTERIOHEMERYTHRIN"/>
    <property type="match status" value="1"/>
</dbReference>
<dbReference type="InterPro" id="IPR050669">
    <property type="entry name" value="Hemerythrin"/>
</dbReference>
<comment type="caution">
    <text evidence="5">The sequence shown here is derived from an EMBL/GenBank/DDBJ whole genome shotgun (WGS) entry which is preliminary data.</text>
</comment>
<feature type="domain" description="Hemerythrin-like" evidence="4">
    <location>
        <begin position="11"/>
        <end position="122"/>
    </location>
</feature>
<dbReference type="RefSeq" id="WP_154430732.1">
    <property type="nucleotide sequence ID" value="NZ_VUNI01000025.1"/>
</dbReference>
<dbReference type="InterPro" id="IPR012312">
    <property type="entry name" value="Hemerythrin-like"/>
</dbReference>
<evidence type="ECO:0000259" key="4">
    <source>
        <dbReference type="Pfam" id="PF01814"/>
    </source>
</evidence>
<dbReference type="CDD" id="cd12107">
    <property type="entry name" value="Hemerythrin"/>
    <property type="match status" value="2"/>
</dbReference>
<comment type="similarity">
    <text evidence="1">Belongs to the hemerythrin family.</text>
</comment>
<dbReference type="Gene3D" id="1.20.120.50">
    <property type="entry name" value="Hemerythrin-like"/>
    <property type="match status" value="2"/>
</dbReference>
<dbReference type="GO" id="GO:0046872">
    <property type="term" value="F:metal ion binding"/>
    <property type="evidence" value="ECO:0007669"/>
    <property type="project" value="UniProtKB-KW"/>
</dbReference>
<name>A0A6L5YVM9_9FIRM</name>
<evidence type="ECO:0000256" key="2">
    <source>
        <dbReference type="ARBA" id="ARBA00022723"/>
    </source>
</evidence>
<dbReference type="EMBL" id="VUNI01000025">
    <property type="protein sequence ID" value="MST75761.1"/>
    <property type="molecule type" value="Genomic_DNA"/>
</dbReference>
<keyword evidence="2" id="KW-0479">Metal-binding</keyword>
<dbReference type="InterPro" id="IPR012827">
    <property type="entry name" value="Hemerythrin_metal-bd"/>
</dbReference>
<dbReference type="PANTHER" id="PTHR37164">
    <property type="entry name" value="BACTERIOHEMERYTHRIN"/>
    <property type="match status" value="1"/>
</dbReference>
<protein>
    <submittedName>
        <fullName evidence="5">Bacteriohemerythrin</fullName>
    </submittedName>
</protein>
<evidence type="ECO:0000256" key="3">
    <source>
        <dbReference type="ARBA" id="ARBA00023004"/>
    </source>
</evidence>
<evidence type="ECO:0000313" key="6">
    <source>
        <dbReference type="Proteomes" id="UP000474024"/>
    </source>
</evidence>
<keyword evidence="6" id="KW-1185">Reference proteome</keyword>
<evidence type="ECO:0000256" key="1">
    <source>
        <dbReference type="ARBA" id="ARBA00010587"/>
    </source>
</evidence>
<gene>
    <name evidence="5" type="ORF">FYJ75_12300</name>
</gene>
<organism evidence="5 6">
    <name type="scientific">Roseburia porci</name>
    <dbReference type="NCBI Taxonomy" id="2605790"/>
    <lineage>
        <taxon>Bacteria</taxon>
        <taxon>Bacillati</taxon>
        <taxon>Bacillota</taxon>
        <taxon>Clostridia</taxon>
        <taxon>Lachnospirales</taxon>
        <taxon>Lachnospiraceae</taxon>
        <taxon>Roseburia</taxon>
    </lineage>
</organism>
<keyword evidence="3" id="KW-0408">Iron</keyword>